<proteinExistence type="predicted"/>
<gene>
    <name evidence="3" type="ORF">FH063_002502</name>
</gene>
<reference evidence="3 4" key="1">
    <citation type="submission" date="2019-07" db="EMBL/GenBank/DDBJ databases">
        <title>Genome sequencing of the stress-tolerant strain Azospirillum brasilense Az19.</title>
        <authorList>
            <person name="Maroniche G.A."/>
            <person name="Garcia J.E."/>
            <person name="Pagnussat L."/>
            <person name="Amenta M."/>
            <person name="Creus C.M."/>
        </authorList>
    </citation>
    <scope>NUCLEOTIDE SEQUENCE [LARGE SCALE GENOMIC DNA]</scope>
    <source>
        <strain evidence="3 4">Az19</strain>
    </source>
</reference>
<dbReference type="InterPro" id="IPR025430">
    <property type="entry name" value="DUF4167"/>
</dbReference>
<evidence type="ECO:0000256" key="1">
    <source>
        <dbReference type="SAM" id="MobiDB-lite"/>
    </source>
</evidence>
<evidence type="ECO:0000313" key="4">
    <source>
        <dbReference type="Proteomes" id="UP000325333"/>
    </source>
</evidence>
<evidence type="ECO:0000259" key="2">
    <source>
        <dbReference type="Pfam" id="PF13763"/>
    </source>
</evidence>
<organism evidence="3 4">
    <name type="scientific">Azospirillum argentinense</name>
    <dbReference type="NCBI Taxonomy" id="2970906"/>
    <lineage>
        <taxon>Bacteria</taxon>
        <taxon>Pseudomonadati</taxon>
        <taxon>Pseudomonadota</taxon>
        <taxon>Alphaproteobacteria</taxon>
        <taxon>Rhodospirillales</taxon>
        <taxon>Azospirillaceae</taxon>
        <taxon>Azospirillum</taxon>
    </lineage>
</organism>
<evidence type="ECO:0000313" key="3">
    <source>
        <dbReference type="EMBL" id="KAA1053920.1"/>
    </source>
</evidence>
<dbReference type="RefSeq" id="WP_149651024.1">
    <property type="nucleotide sequence ID" value="NZ_VEWN01000013.1"/>
</dbReference>
<dbReference type="Pfam" id="PF13763">
    <property type="entry name" value="DUF4167"/>
    <property type="match status" value="1"/>
</dbReference>
<name>A0A5B0KQN9_9PROT</name>
<feature type="compositionally biased region" description="Polar residues" evidence="1">
    <location>
        <begin position="14"/>
        <end position="27"/>
    </location>
</feature>
<accession>A0A5B0KQN9</accession>
<protein>
    <recommendedName>
        <fullName evidence="2">DUF4167 domain-containing protein</fullName>
    </recommendedName>
</protein>
<feature type="domain" description="DUF4167" evidence="2">
    <location>
        <begin position="19"/>
        <end position="77"/>
    </location>
</feature>
<dbReference type="EMBL" id="VEWN01000013">
    <property type="protein sequence ID" value="KAA1053920.1"/>
    <property type="molecule type" value="Genomic_DNA"/>
</dbReference>
<dbReference type="AlphaFoldDB" id="A0A5B0KQN9"/>
<feature type="region of interest" description="Disordered" evidence="1">
    <location>
        <begin position="1"/>
        <end position="50"/>
    </location>
</feature>
<comment type="caution">
    <text evidence="3">The sequence shown here is derived from an EMBL/GenBank/DDBJ whole genome shotgun (WGS) entry which is preliminary data.</text>
</comment>
<dbReference type="Proteomes" id="UP000325333">
    <property type="component" value="Unassembled WGS sequence"/>
</dbReference>
<sequence length="80" mass="8788">MPPSNVSPGKRPRASSNFRPRSTQGTAGNRPAAHVTGSAPQKQAQWLARADEAVRAGDGVEAERCRQYAEHWYRVSRGQE</sequence>